<dbReference type="InterPro" id="IPR027417">
    <property type="entry name" value="P-loop_NTPase"/>
</dbReference>
<dbReference type="Proteomes" id="UP000729733">
    <property type="component" value="Unassembled WGS sequence"/>
</dbReference>
<sequence length="303" mass="35178">MKLPNLIIAGAPKAGSSSLFHWLAAHPEVYGAPCKETFYFIDRDSSLLRPEANYNLHGIEKYEAFFPNCPEDIKIVLEATPHYIYQQTALDFFAECETQPHVVFLLRKPAKRVFSSFSFVQNNLARLDSNLTFEQVTDLLLDETGELVKKLNYPPNDFFYEWLNTQLPNNCYYNFIAPWAERFPLSKIHIILFEDMVSNPQATLIKLAQNIGIDADFYQEFYFEKRTQTLAIKNRFTHKLLLKLAPLLGTSQIRGLLKSFYFKFNTTPPEPAGTESLKRLENYFRPHNQKLAEAFKLDLSPWK</sequence>
<dbReference type="AlphaFoldDB" id="A0A964BQH3"/>
<evidence type="ECO:0000256" key="1">
    <source>
        <dbReference type="ARBA" id="ARBA00022679"/>
    </source>
</evidence>
<dbReference type="SUPFAM" id="SSF52540">
    <property type="entry name" value="P-loop containing nucleoside triphosphate hydrolases"/>
    <property type="match status" value="1"/>
</dbReference>
<evidence type="ECO:0000313" key="5">
    <source>
        <dbReference type="Proteomes" id="UP000729733"/>
    </source>
</evidence>
<dbReference type="Pfam" id="PF00685">
    <property type="entry name" value="Sulfotransfer_1"/>
    <property type="match status" value="1"/>
</dbReference>
<dbReference type="PANTHER" id="PTHR10605:SF56">
    <property type="entry name" value="BIFUNCTIONAL HEPARAN SULFATE N-DEACETYLASE_N-SULFOTRANSFERASE"/>
    <property type="match status" value="1"/>
</dbReference>
<dbReference type="Gene3D" id="3.40.50.300">
    <property type="entry name" value="P-loop containing nucleotide triphosphate hydrolases"/>
    <property type="match status" value="1"/>
</dbReference>
<dbReference type="PANTHER" id="PTHR10605">
    <property type="entry name" value="HEPARAN SULFATE SULFOTRANSFERASE"/>
    <property type="match status" value="1"/>
</dbReference>
<dbReference type="InterPro" id="IPR000863">
    <property type="entry name" value="Sulfotransferase_dom"/>
</dbReference>
<proteinExistence type="predicted"/>
<accession>A0A964BQH3</accession>
<name>A0A964BQH3_9CYAN</name>
<dbReference type="GO" id="GO:0008146">
    <property type="term" value="F:sulfotransferase activity"/>
    <property type="evidence" value="ECO:0007669"/>
    <property type="project" value="InterPro"/>
</dbReference>
<keyword evidence="2" id="KW-0325">Glycoprotein</keyword>
<evidence type="ECO:0000256" key="2">
    <source>
        <dbReference type="ARBA" id="ARBA00023180"/>
    </source>
</evidence>
<evidence type="ECO:0000259" key="3">
    <source>
        <dbReference type="Pfam" id="PF00685"/>
    </source>
</evidence>
<dbReference type="RefSeq" id="WP_229640493.1">
    <property type="nucleotide sequence ID" value="NZ_JADWDC010000022.1"/>
</dbReference>
<reference evidence="4" key="1">
    <citation type="journal article" date="2021" name="Antonie Van Leeuwenhoek">
        <title>Draft genome and description of Waterburya agarophytonicola gen. nov. sp. nov. (Pleurocapsales, Cyanobacteria): a seaweed symbiont.</title>
        <authorList>
            <person name="Bonthond G."/>
            <person name="Shalygin S."/>
            <person name="Bayer T."/>
            <person name="Weinberger F."/>
        </authorList>
    </citation>
    <scope>NUCLEOTIDE SEQUENCE</scope>
    <source>
        <strain evidence="4">KI4</strain>
    </source>
</reference>
<dbReference type="InterPro" id="IPR037359">
    <property type="entry name" value="NST/OST"/>
</dbReference>
<keyword evidence="1" id="KW-0808">Transferase</keyword>
<comment type="caution">
    <text evidence="4">The sequence shown here is derived from an EMBL/GenBank/DDBJ whole genome shotgun (WGS) entry which is preliminary data.</text>
</comment>
<evidence type="ECO:0000313" key="4">
    <source>
        <dbReference type="EMBL" id="MCC0177429.1"/>
    </source>
</evidence>
<dbReference type="EMBL" id="JADWDC010000022">
    <property type="protein sequence ID" value="MCC0177429.1"/>
    <property type="molecule type" value="Genomic_DNA"/>
</dbReference>
<organism evidence="4 5">
    <name type="scientific">Waterburya agarophytonicola KI4</name>
    <dbReference type="NCBI Taxonomy" id="2874699"/>
    <lineage>
        <taxon>Bacteria</taxon>
        <taxon>Bacillati</taxon>
        <taxon>Cyanobacteriota</taxon>
        <taxon>Cyanophyceae</taxon>
        <taxon>Pleurocapsales</taxon>
        <taxon>Hyellaceae</taxon>
        <taxon>Waterburya</taxon>
        <taxon>Waterburya agarophytonicola</taxon>
    </lineage>
</organism>
<gene>
    <name evidence="4" type="ORF">I4641_10615</name>
</gene>
<protein>
    <submittedName>
        <fullName evidence="4">Sulfotransferase</fullName>
    </submittedName>
</protein>
<feature type="domain" description="Sulfotransferase" evidence="3">
    <location>
        <begin position="4"/>
        <end position="223"/>
    </location>
</feature>
<keyword evidence="5" id="KW-1185">Reference proteome</keyword>